<feature type="compositionally biased region" description="Gly residues" evidence="1">
    <location>
        <begin position="175"/>
        <end position="184"/>
    </location>
</feature>
<evidence type="ECO:0000313" key="2">
    <source>
        <dbReference type="EMBL" id="KAB1267000.1"/>
    </source>
</evidence>
<comment type="caution">
    <text evidence="2">The sequence shown here is derived from an EMBL/GenBank/DDBJ whole genome shotgun (WGS) entry which is preliminary data.</text>
</comment>
<protein>
    <submittedName>
        <fullName evidence="2">Uncharacterized protein</fullName>
    </submittedName>
</protein>
<gene>
    <name evidence="2" type="ORF">Cadr_000017773</name>
</gene>
<name>A0A5N4D7H4_CAMDR</name>
<evidence type="ECO:0000256" key="1">
    <source>
        <dbReference type="SAM" id="MobiDB-lite"/>
    </source>
</evidence>
<dbReference type="EMBL" id="JWIN03000015">
    <property type="protein sequence ID" value="KAB1267000.1"/>
    <property type="molecule type" value="Genomic_DNA"/>
</dbReference>
<keyword evidence="3" id="KW-1185">Reference proteome</keyword>
<dbReference type="Proteomes" id="UP000299084">
    <property type="component" value="Unassembled WGS sequence"/>
</dbReference>
<feature type="compositionally biased region" description="Basic residues" evidence="1">
    <location>
        <begin position="19"/>
        <end position="34"/>
    </location>
</feature>
<dbReference type="AlphaFoldDB" id="A0A5N4D7H4"/>
<feature type="region of interest" description="Disordered" evidence="1">
    <location>
        <begin position="175"/>
        <end position="204"/>
    </location>
</feature>
<feature type="compositionally biased region" description="Basic and acidic residues" evidence="1">
    <location>
        <begin position="8"/>
        <end position="18"/>
    </location>
</feature>
<accession>A0A5N4D7H4</accession>
<reference evidence="2 3" key="1">
    <citation type="journal article" date="2019" name="Mol. Ecol. Resour.">
        <title>Improving Illumina assemblies with Hi-C and long reads: an example with the North African dromedary.</title>
        <authorList>
            <person name="Elbers J.P."/>
            <person name="Rogers M.F."/>
            <person name="Perelman P.L."/>
            <person name="Proskuryakova A.A."/>
            <person name="Serdyukova N.A."/>
            <person name="Johnson W.E."/>
            <person name="Horin P."/>
            <person name="Corander J."/>
            <person name="Murphy D."/>
            <person name="Burger P.A."/>
        </authorList>
    </citation>
    <scope>NUCLEOTIDE SEQUENCE [LARGE SCALE GENOMIC DNA]</scope>
    <source>
        <strain evidence="2">Drom800</strain>
        <tissue evidence="2">Blood</tissue>
    </source>
</reference>
<proteinExistence type="predicted"/>
<feature type="region of interest" description="Disordered" evidence="1">
    <location>
        <begin position="1"/>
        <end position="34"/>
    </location>
</feature>
<sequence length="311" mass="33781">MGETHNMVFKELKEDTRSIVRKSHSSQASRPRRFKRVSGADPFCFLIQVAPWSGTHGARQRLRSGGRERVKMWSLPRSLLVKHHSGGRPGCTEDEVGLSDGQLILGFHTQGPSQRSALSCFPAVCDPTVPSPQGNKKEPVQLPDRVDTPLGKALVGMDFFFVEEGAATCLGGGQVGRPGGCGGRGDNRRNLAPASQQHPADQPGVVHDLLAPHLTSEASVGSFSHLRWRGLRDLPARGRLSGQSLISFVICVRVRARLEQSRAIEPVNHTALGALLQSVLLVRWETPGRATTLLPAPSGSLAERLYFTLCR</sequence>
<evidence type="ECO:0000313" key="3">
    <source>
        <dbReference type="Proteomes" id="UP000299084"/>
    </source>
</evidence>
<organism evidence="2 3">
    <name type="scientific">Camelus dromedarius</name>
    <name type="common">Dromedary</name>
    <name type="synonym">Arabian camel</name>
    <dbReference type="NCBI Taxonomy" id="9838"/>
    <lineage>
        <taxon>Eukaryota</taxon>
        <taxon>Metazoa</taxon>
        <taxon>Chordata</taxon>
        <taxon>Craniata</taxon>
        <taxon>Vertebrata</taxon>
        <taxon>Euteleostomi</taxon>
        <taxon>Mammalia</taxon>
        <taxon>Eutheria</taxon>
        <taxon>Laurasiatheria</taxon>
        <taxon>Artiodactyla</taxon>
        <taxon>Tylopoda</taxon>
        <taxon>Camelidae</taxon>
        <taxon>Camelus</taxon>
    </lineage>
</organism>